<evidence type="ECO:0000313" key="2">
    <source>
        <dbReference type="Proteomes" id="UP000565262"/>
    </source>
</evidence>
<name>A0A839ILQ3_9GAMM</name>
<comment type="caution">
    <text evidence="1">The sequence shown here is derived from an EMBL/GenBank/DDBJ whole genome shotgun (WGS) entry which is preliminary data.</text>
</comment>
<reference evidence="1 2" key="1">
    <citation type="submission" date="2020-08" db="EMBL/GenBank/DDBJ databases">
        <title>Oceanospirillum sp. nov. isolated from marine sediment.</title>
        <authorList>
            <person name="Ji X."/>
        </authorList>
    </citation>
    <scope>NUCLEOTIDE SEQUENCE [LARGE SCALE GENOMIC DNA]</scope>
    <source>
        <strain evidence="1 2">D5</strain>
    </source>
</reference>
<evidence type="ECO:0000313" key="1">
    <source>
        <dbReference type="EMBL" id="MBB1485888.1"/>
    </source>
</evidence>
<gene>
    <name evidence="1" type="ORF">H4O21_04580</name>
</gene>
<protein>
    <submittedName>
        <fullName evidence="1">Uncharacterized protein</fullName>
    </submittedName>
</protein>
<proteinExistence type="predicted"/>
<dbReference type="EMBL" id="JACJFM010000004">
    <property type="protein sequence ID" value="MBB1485888.1"/>
    <property type="molecule type" value="Genomic_DNA"/>
</dbReference>
<organism evidence="1 2">
    <name type="scientific">Oceanospirillum sediminis</name>
    <dbReference type="NCBI Taxonomy" id="2760088"/>
    <lineage>
        <taxon>Bacteria</taxon>
        <taxon>Pseudomonadati</taxon>
        <taxon>Pseudomonadota</taxon>
        <taxon>Gammaproteobacteria</taxon>
        <taxon>Oceanospirillales</taxon>
        <taxon>Oceanospirillaceae</taxon>
        <taxon>Oceanospirillum</taxon>
    </lineage>
</organism>
<dbReference type="RefSeq" id="WP_182807674.1">
    <property type="nucleotide sequence ID" value="NZ_JACJFM010000004.1"/>
</dbReference>
<accession>A0A839ILQ3</accession>
<keyword evidence="2" id="KW-1185">Reference proteome</keyword>
<sequence length="238" mass="26056">MSETITIRTPGPIDLTQYKVQVGDTTEFIEKINGTQVDVENWAQQLTWCASDLQNAVSQIGDRYADVVQRSNQVSEDLQSARDLMDVSLNPAIEDAVEYISSLFSDGNASAILNPELKLKASSDISKSEPVVLNSNGTVSPVGIDGGYIGALNKITSEDTLYRAAVYVERYSAFIVAYANYKCIKFVMVGVSGGDAYVLDEGVVFVGNSFVHMYEDRDGNIDVFFVVVHIVNQNSIQK</sequence>
<dbReference type="Proteomes" id="UP000565262">
    <property type="component" value="Unassembled WGS sequence"/>
</dbReference>
<dbReference type="AlphaFoldDB" id="A0A839ILQ3"/>